<evidence type="ECO:0000259" key="9">
    <source>
        <dbReference type="PROSITE" id="PS50011"/>
    </source>
</evidence>
<dbReference type="PANTHER" id="PTHR43289:SF6">
    <property type="entry name" value="SERINE_THREONINE-PROTEIN KINASE NEKL-3"/>
    <property type="match status" value="1"/>
</dbReference>
<feature type="domain" description="Protein kinase" evidence="9">
    <location>
        <begin position="321"/>
        <end position="583"/>
    </location>
</feature>
<name>A0ABP9WW39_9CHLR</name>
<keyword evidence="11" id="KW-1185">Reference proteome</keyword>
<reference evidence="10 11" key="1">
    <citation type="submission" date="2024-02" db="EMBL/GenBank/DDBJ databases">
        <title>Herpetosiphon gulosus NBRC 112829.</title>
        <authorList>
            <person name="Ichikawa N."/>
            <person name="Katano-Makiyama Y."/>
            <person name="Hidaka K."/>
        </authorList>
    </citation>
    <scope>NUCLEOTIDE SEQUENCE [LARGE SCALE GENOMIC DNA]</scope>
    <source>
        <strain evidence="10 11">NBRC 112829</strain>
    </source>
</reference>
<evidence type="ECO:0000256" key="6">
    <source>
        <dbReference type="PROSITE-ProRule" id="PRU10141"/>
    </source>
</evidence>
<evidence type="ECO:0000256" key="7">
    <source>
        <dbReference type="SAM" id="MobiDB-lite"/>
    </source>
</evidence>
<keyword evidence="2" id="KW-0808">Transferase</keyword>
<feature type="binding site" evidence="6">
    <location>
        <position position="42"/>
    </location>
    <ligand>
        <name>ATP</name>
        <dbReference type="ChEBI" id="CHEBI:30616"/>
    </ligand>
</feature>
<dbReference type="InterPro" id="IPR011009">
    <property type="entry name" value="Kinase-like_dom_sf"/>
</dbReference>
<protein>
    <recommendedName>
        <fullName evidence="1">non-specific serine/threonine protein kinase</fullName>
        <ecNumber evidence="1">2.7.11.1</ecNumber>
    </recommendedName>
</protein>
<keyword evidence="3 6" id="KW-0547">Nucleotide-binding</keyword>
<evidence type="ECO:0000256" key="5">
    <source>
        <dbReference type="ARBA" id="ARBA00022840"/>
    </source>
</evidence>
<keyword evidence="8" id="KW-0472">Membrane</keyword>
<feature type="compositionally biased region" description="Basic and acidic residues" evidence="7">
    <location>
        <begin position="660"/>
        <end position="670"/>
    </location>
</feature>
<evidence type="ECO:0000256" key="3">
    <source>
        <dbReference type="ARBA" id="ARBA00022741"/>
    </source>
</evidence>
<comment type="caution">
    <text evidence="10">The sequence shown here is derived from an EMBL/GenBank/DDBJ whole genome shotgun (WGS) entry which is preliminary data.</text>
</comment>
<evidence type="ECO:0000256" key="2">
    <source>
        <dbReference type="ARBA" id="ARBA00022679"/>
    </source>
</evidence>
<gene>
    <name evidence="10" type="primary">pknD_2</name>
    <name evidence="10" type="ORF">Hgul01_00235</name>
</gene>
<keyword evidence="4 10" id="KW-0418">Kinase</keyword>
<dbReference type="EC" id="2.7.11.1" evidence="1"/>
<sequence>MTDDLIGKQLANFRIDRVLGRGGMGLIYVGHDVKLDRPVAIKVIDGRYRQVPSYAERFVREARAIATWRHENIVQIYYADDTDNLYYFVMEYIDGVDLSKVLAQYTSTNSLLPHSAVMHIARSLASALDYAHKKGVIHRDIKPSNVMVAHDQRVVLMDFGLALDIQLGSQGEVFGTAHYIAPEQARRSADAIPQSDLYALGVMLYELLTGSVPFDDPSATSVALQHLTQPPPPPQEKNPKLNNATAAVLLQALAKAPAERFQTGAELIAALEQALGITGSHQILATANTAPGVRPPSQPGALGFATFDPEKPLEGQYLDGYRVEALLGRGGMANIFRGVDVRLNRTVAIKVIDTPFRNDQSYAERFNREAQAIAQLEHPNIVRLYHYGDSYGLLYMVMEYIEGDNLHKVIEQVRTSAQEWTPRTLCRMIREVCAALDYAHSKGVIHRDVKPSNIMINKDGRAILADFGLALLTEVGTRGEIFGSPHYVAPEQAISSAKVVAQTDLYSLGVILYELWTGQVPFDDSDPLAIAMLHMAEPPKAPRSINPAISAQLEAVILKMLAKDPAERFPTGLDLAEALEAALGISSTGTGEYVRSQITPVLDQAVNAPSAPAISNPTPPAVASEPKTPTTPTAPKTASQPIPNVIPAESVPTPPTPTTKYEKAPSEPTKRRVQPLPPTPAAVAKAPEPTSAPTMPMPPADNTIREAPAPRLYTNRQQRSNLLMMLIGGIILITFIVIIWQLMSMM</sequence>
<dbReference type="InterPro" id="IPR008271">
    <property type="entry name" value="Ser/Thr_kinase_AS"/>
</dbReference>
<dbReference type="CDD" id="cd14014">
    <property type="entry name" value="STKc_PknB_like"/>
    <property type="match status" value="2"/>
</dbReference>
<keyword evidence="8" id="KW-0812">Transmembrane</keyword>
<dbReference type="InterPro" id="IPR000719">
    <property type="entry name" value="Prot_kinase_dom"/>
</dbReference>
<organism evidence="10 11">
    <name type="scientific">Herpetosiphon gulosus</name>
    <dbReference type="NCBI Taxonomy" id="1973496"/>
    <lineage>
        <taxon>Bacteria</taxon>
        <taxon>Bacillati</taxon>
        <taxon>Chloroflexota</taxon>
        <taxon>Chloroflexia</taxon>
        <taxon>Herpetosiphonales</taxon>
        <taxon>Herpetosiphonaceae</taxon>
        <taxon>Herpetosiphon</taxon>
    </lineage>
</organism>
<proteinExistence type="predicted"/>
<accession>A0ABP9WW39</accession>
<dbReference type="EMBL" id="BAABRU010000001">
    <property type="protein sequence ID" value="GAA5526463.1"/>
    <property type="molecule type" value="Genomic_DNA"/>
</dbReference>
<evidence type="ECO:0000313" key="11">
    <source>
        <dbReference type="Proteomes" id="UP001428290"/>
    </source>
</evidence>
<dbReference type="SMART" id="SM00220">
    <property type="entry name" value="S_TKc"/>
    <property type="match status" value="2"/>
</dbReference>
<keyword evidence="5 6" id="KW-0067">ATP-binding</keyword>
<evidence type="ECO:0000313" key="10">
    <source>
        <dbReference type="EMBL" id="GAA5526463.1"/>
    </source>
</evidence>
<feature type="region of interest" description="Disordered" evidence="7">
    <location>
        <begin position="609"/>
        <end position="698"/>
    </location>
</feature>
<dbReference type="PANTHER" id="PTHR43289">
    <property type="entry name" value="MITOGEN-ACTIVATED PROTEIN KINASE KINASE KINASE 20-RELATED"/>
    <property type="match status" value="1"/>
</dbReference>
<dbReference type="Pfam" id="PF00069">
    <property type="entry name" value="Pkinase"/>
    <property type="match status" value="2"/>
</dbReference>
<dbReference type="PROSITE" id="PS00107">
    <property type="entry name" value="PROTEIN_KINASE_ATP"/>
    <property type="match status" value="2"/>
</dbReference>
<feature type="binding site" evidence="6">
    <location>
        <position position="350"/>
    </location>
    <ligand>
        <name>ATP</name>
        <dbReference type="ChEBI" id="CHEBI:30616"/>
    </ligand>
</feature>
<dbReference type="SUPFAM" id="SSF56112">
    <property type="entry name" value="Protein kinase-like (PK-like)"/>
    <property type="match status" value="2"/>
</dbReference>
<dbReference type="Gene3D" id="1.10.510.10">
    <property type="entry name" value="Transferase(Phosphotransferase) domain 1"/>
    <property type="match status" value="2"/>
</dbReference>
<keyword evidence="8" id="KW-1133">Transmembrane helix</keyword>
<dbReference type="Gene3D" id="3.30.200.20">
    <property type="entry name" value="Phosphorylase Kinase, domain 1"/>
    <property type="match status" value="2"/>
</dbReference>
<evidence type="ECO:0000256" key="8">
    <source>
        <dbReference type="SAM" id="Phobius"/>
    </source>
</evidence>
<dbReference type="GO" id="GO:0016301">
    <property type="term" value="F:kinase activity"/>
    <property type="evidence" value="ECO:0007669"/>
    <property type="project" value="UniProtKB-KW"/>
</dbReference>
<feature type="compositionally biased region" description="Low complexity" evidence="7">
    <location>
        <begin position="626"/>
        <end position="638"/>
    </location>
</feature>
<dbReference type="Proteomes" id="UP001428290">
    <property type="component" value="Unassembled WGS sequence"/>
</dbReference>
<dbReference type="RefSeq" id="WP_345720107.1">
    <property type="nucleotide sequence ID" value="NZ_BAABRU010000001.1"/>
</dbReference>
<dbReference type="PROSITE" id="PS50011">
    <property type="entry name" value="PROTEIN_KINASE_DOM"/>
    <property type="match status" value="2"/>
</dbReference>
<dbReference type="PROSITE" id="PS00108">
    <property type="entry name" value="PROTEIN_KINASE_ST"/>
    <property type="match status" value="2"/>
</dbReference>
<dbReference type="InterPro" id="IPR017441">
    <property type="entry name" value="Protein_kinase_ATP_BS"/>
</dbReference>
<evidence type="ECO:0000256" key="4">
    <source>
        <dbReference type="ARBA" id="ARBA00022777"/>
    </source>
</evidence>
<feature type="domain" description="Protein kinase" evidence="9">
    <location>
        <begin position="13"/>
        <end position="284"/>
    </location>
</feature>
<evidence type="ECO:0000256" key="1">
    <source>
        <dbReference type="ARBA" id="ARBA00012513"/>
    </source>
</evidence>
<feature type="transmembrane region" description="Helical" evidence="8">
    <location>
        <begin position="722"/>
        <end position="743"/>
    </location>
</feature>